<comment type="caution">
    <text evidence="1">The sequence shown here is derived from an EMBL/GenBank/DDBJ whole genome shotgun (WGS) entry which is preliminary data.</text>
</comment>
<accession>A0ABU6BQQ5</accession>
<reference evidence="1 2" key="1">
    <citation type="journal article" date="2023" name="Int J Dairy Technol">
        <title>Genome based analysis of Pseudomonas paracarnis RQ057, a strain responsible for blue discoloration spoilage in processed cheese.</title>
        <authorList>
            <person name="Rodrigues Rd.S."/>
            <person name="Machado S.G."/>
            <person name="de Carvalho A.F."/>
            <person name="Nero L.A."/>
        </authorList>
    </citation>
    <scope>NUCLEOTIDE SEQUENCE [LARGE SCALE GENOMIC DNA]</scope>
    <source>
        <strain evidence="1 2">RQ057</strain>
    </source>
</reference>
<dbReference type="Proteomes" id="UP001336015">
    <property type="component" value="Unassembled WGS sequence"/>
</dbReference>
<sequence length="88" mass="10152">MTNINFTLLTAKNYKLERRSQRNGMSRLYVTDLNGKRISDGNGLIFRDYKDNKGKSVNPETARANSNLWIATEILLYRVIALEISQEK</sequence>
<gene>
    <name evidence="1" type="ORF">LLW09_07425</name>
</gene>
<protein>
    <submittedName>
        <fullName evidence="1">Uncharacterized protein</fullName>
    </submittedName>
</protein>
<dbReference type="RefSeq" id="WP_324835914.1">
    <property type="nucleotide sequence ID" value="NZ_JAJGWQ010000003.1"/>
</dbReference>
<evidence type="ECO:0000313" key="1">
    <source>
        <dbReference type="EMBL" id="MEB3782384.1"/>
    </source>
</evidence>
<name>A0ABU6BQQ5_9PSED</name>
<evidence type="ECO:0000313" key="2">
    <source>
        <dbReference type="Proteomes" id="UP001336015"/>
    </source>
</evidence>
<proteinExistence type="predicted"/>
<keyword evidence="2" id="KW-1185">Reference proteome</keyword>
<organism evidence="1 2">
    <name type="scientific">Pseudomonas paracarnis</name>
    <dbReference type="NCBI Taxonomy" id="2750625"/>
    <lineage>
        <taxon>Bacteria</taxon>
        <taxon>Pseudomonadati</taxon>
        <taxon>Pseudomonadota</taxon>
        <taxon>Gammaproteobacteria</taxon>
        <taxon>Pseudomonadales</taxon>
        <taxon>Pseudomonadaceae</taxon>
        <taxon>Pseudomonas</taxon>
    </lineage>
</organism>
<dbReference type="EMBL" id="JAJGWQ010000003">
    <property type="protein sequence ID" value="MEB3782384.1"/>
    <property type="molecule type" value="Genomic_DNA"/>
</dbReference>